<keyword evidence="3" id="KW-1185">Reference proteome</keyword>
<proteinExistence type="predicted"/>
<dbReference type="EMBL" id="JACASF010000005">
    <property type="protein sequence ID" value="KAF6477839.1"/>
    <property type="molecule type" value="Genomic_DNA"/>
</dbReference>
<reference evidence="2 3" key="1">
    <citation type="journal article" date="2020" name="Nature">
        <title>Six reference-quality genomes reveal evolution of bat adaptations.</title>
        <authorList>
            <person name="Jebb D."/>
            <person name="Huang Z."/>
            <person name="Pippel M."/>
            <person name="Hughes G.M."/>
            <person name="Lavrichenko K."/>
            <person name="Devanna P."/>
            <person name="Winkler S."/>
            <person name="Jermiin L.S."/>
            <person name="Skirmuntt E.C."/>
            <person name="Katzourakis A."/>
            <person name="Burkitt-Gray L."/>
            <person name="Ray D.A."/>
            <person name="Sullivan K.A.M."/>
            <person name="Roscito J.G."/>
            <person name="Kirilenko B.M."/>
            <person name="Davalos L.M."/>
            <person name="Corthals A.P."/>
            <person name="Power M.L."/>
            <person name="Jones G."/>
            <person name="Ransome R.D."/>
            <person name="Dechmann D.K.N."/>
            <person name="Locatelli A.G."/>
            <person name="Puechmaille S.J."/>
            <person name="Fedrigo O."/>
            <person name="Jarvis E.D."/>
            <person name="Hiller M."/>
            <person name="Vernes S.C."/>
            <person name="Myers E.W."/>
            <person name="Teeling E.C."/>
        </authorList>
    </citation>
    <scope>NUCLEOTIDE SEQUENCE [LARGE SCALE GENOMIC DNA]</scope>
    <source>
        <strain evidence="2">MMolMol1</strain>
        <tissue evidence="2">Muscle</tissue>
    </source>
</reference>
<feature type="transmembrane region" description="Helical" evidence="1">
    <location>
        <begin position="21"/>
        <end position="42"/>
    </location>
</feature>
<dbReference type="InParanoid" id="A0A7J8I144"/>
<dbReference type="Proteomes" id="UP000550707">
    <property type="component" value="Unassembled WGS sequence"/>
</dbReference>
<dbReference type="AlphaFoldDB" id="A0A7J8I144"/>
<sequence>MSTHCTGETVQRGSVCVRARVCMCVYVCMCVCVCVCLCLSFQTSSSSHLGQQFSLSLEFQDFRCVAFQKLSSLGLGPFIYSLKPCVRSWKLFFCYLFKYYFLLPLFLELLLCRCLWTFPRSLTSPGFPFFCVFTS</sequence>
<evidence type="ECO:0000256" key="1">
    <source>
        <dbReference type="SAM" id="Phobius"/>
    </source>
</evidence>
<evidence type="ECO:0000313" key="3">
    <source>
        <dbReference type="Proteomes" id="UP000550707"/>
    </source>
</evidence>
<accession>A0A7J8I144</accession>
<feature type="transmembrane region" description="Helical" evidence="1">
    <location>
        <begin position="97"/>
        <end position="116"/>
    </location>
</feature>
<gene>
    <name evidence="2" type="ORF">HJG59_010751</name>
</gene>
<evidence type="ECO:0000313" key="2">
    <source>
        <dbReference type="EMBL" id="KAF6477839.1"/>
    </source>
</evidence>
<keyword evidence="1" id="KW-1133">Transmembrane helix</keyword>
<name>A0A7J8I144_MOLMO</name>
<keyword evidence="1" id="KW-0812">Transmembrane</keyword>
<protein>
    <submittedName>
        <fullName evidence="2">Uncharacterized protein</fullName>
    </submittedName>
</protein>
<organism evidence="2 3">
    <name type="scientific">Molossus molossus</name>
    <name type="common">Pallas' mastiff bat</name>
    <name type="synonym">Vespertilio molossus</name>
    <dbReference type="NCBI Taxonomy" id="27622"/>
    <lineage>
        <taxon>Eukaryota</taxon>
        <taxon>Metazoa</taxon>
        <taxon>Chordata</taxon>
        <taxon>Craniata</taxon>
        <taxon>Vertebrata</taxon>
        <taxon>Euteleostomi</taxon>
        <taxon>Mammalia</taxon>
        <taxon>Eutheria</taxon>
        <taxon>Laurasiatheria</taxon>
        <taxon>Chiroptera</taxon>
        <taxon>Yangochiroptera</taxon>
        <taxon>Molossidae</taxon>
        <taxon>Molossus</taxon>
    </lineage>
</organism>
<keyword evidence="1" id="KW-0472">Membrane</keyword>
<comment type="caution">
    <text evidence="2">The sequence shown here is derived from an EMBL/GenBank/DDBJ whole genome shotgun (WGS) entry which is preliminary data.</text>
</comment>